<sequence>MGKLENHRKSNKIKEIIIFILFEIIFTGVTALPFALYGPFKNVRNTIISTIMGTGAHQYIAKWFFNDAQIAAIIKEENRAENAIDNNKKGEPVKVQYNDDGIAEYRPDTDKFNAIVLVIKNPKRVKIGYSSHIGYVGDTTHDIAKRYNALAAINGGYYEDTSGNGTGAIPSGFVISDGKIVYPKDSSKLDDKMDSVMSIDEDGNLSVGGSYSANELIKNNVKEAFVTEPYVIKDGENKIQENEVLGLHPRTVIGQAEDKSIIFLTIDGRQGLTKVGASLKDVQNLMRDFKAVNAVCLDGGGSTTMYYKGEVINNPSSATGERAVPDILYVEQ</sequence>
<comment type="caution">
    <text evidence="3">The sequence shown here is derived from an EMBL/GenBank/DDBJ whole genome shotgun (WGS) entry which is preliminary data.</text>
</comment>
<keyword evidence="1" id="KW-0812">Transmembrane</keyword>
<feature type="transmembrane region" description="Helical" evidence="1">
    <location>
        <begin position="16"/>
        <end position="37"/>
    </location>
</feature>
<evidence type="ECO:0000259" key="2">
    <source>
        <dbReference type="Pfam" id="PF09992"/>
    </source>
</evidence>
<dbReference type="InterPro" id="IPR014565">
    <property type="entry name" value="EpsL_firmicutes"/>
</dbReference>
<protein>
    <submittedName>
        <fullName evidence="3">Phosphodiester glycosidase family protein</fullName>
    </submittedName>
</protein>
<dbReference type="Proteomes" id="UP001623592">
    <property type="component" value="Unassembled WGS sequence"/>
</dbReference>
<keyword evidence="1" id="KW-1133">Transmembrane helix</keyword>
<dbReference type="PANTHER" id="PTHR40446:SF2">
    <property type="entry name" value="N-ACETYLGLUCOSAMINE-1-PHOSPHODIESTER ALPHA-N-ACETYLGLUCOSAMINIDASE"/>
    <property type="match status" value="1"/>
</dbReference>
<dbReference type="PIRSF" id="PIRSF031512">
    <property type="entry name" value="EpsL"/>
    <property type="match status" value="1"/>
</dbReference>
<dbReference type="InterPro" id="IPR018711">
    <property type="entry name" value="NAGPA"/>
</dbReference>
<dbReference type="GO" id="GO:0016798">
    <property type="term" value="F:hydrolase activity, acting on glycosyl bonds"/>
    <property type="evidence" value="ECO:0007669"/>
    <property type="project" value="UniProtKB-KW"/>
</dbReference>
<dbReference type="Pfam" id="PF09992">
    <property type="entry name" value="NAGPA"/>
    <property type="match status" value="1"/>
</dbReference>
<evidence type="ECO:0000313" key="3">
    <source>
        <dbReference type="EMBL" id="MFL0252707.1"/>
    </source>
</evidence>
<keyword evidence="3" id="KW-0326">Glycosidase</keyword>
<feature type="domain" description="Phosphodiester glycosidase" evidence="2">
    <location>
        <begin position="148"/>
        <end position="330"/>
    </location>
</feature>
<name>A0ABW8TK38_9CLOT</name>
<reference evidence="3 4" key="1">
    <citation type="submission" date="2024-11" db="EMBL/GenBank/DDBJ databases">
        <authorList>
            <person name="Heng Y.C."/>
            <person name="Lim A.C.H."/>
            <person name="Lee J.K.Y."/>
            <person name="Kittelmann S."/>
        </authorList>
    </citation>
    <scope>NUCLEOTIDE SEQUENCE [LARGE SCALE GENOMIC DNA]</scope>
    <source>
        <strain evidence="3 4">WILCCON 0114</strain>
    </source>
</reference>
<keyword evidence="1" id="KW-0472">Membrane</keyword>
<keyword evidence="3" id="KW-0378">Hydrolase</keyword>
<keyword evidence="4" id="KW-1185">Reference proteome</keyword>
<proteinExistence type="predicted"/>
<gene>
    <name evidence="3" type="ORF">ACJDT4_20025</name>
</gene>
<dbReference type="PANTHER" id="PTHR40446">
    <property type="entry name" value="N-ACETYLGLUCOSAMINE-1-PHOSPHODIESTER ALPHA-N-ACETYLGLUCOSAMINIDASE"/>
    <property type="match status" value="1"/>
</dbReference>
<evidence type="ECO:0000256" key="1">
    <source>
        <dbReference type="SAM" id="Phobius"/>
    </source>
</evidence>
<accession>A0ABW8TK38</accession>
<dbReference type="EMBL" id="JBJIAA010000020">
    <property type="protein sequence ID" value="MFL0252707.1"/>
    <property type="molecule type" value="Genomic_DNA"/>
</dbReference>
<organism evidence="3 4">
    <name type="scientific">Clostridium neuense</name>
    <dbReference type="NCBI Taxonomy" id="1728934"/>
    <lineage>
        <taxon>Bacteria</taxon>
        <taxon>Bacillati</taxon>
        <taxon>Bacillota</taxon>
        <taxon>Clostridia</taxon>
        <taxon>Eubacteriales</taxon>
        <taxon>Clostridiaceae</taxon>
        <taxon>Clostridium</taxon>
    </lineage>
</organism>
<dbReference type="RefSeq" id="WP_406789366.1">
    <property type="nucleotide sequence ID" value="NZ_JBJIAA010000020.1"/>
</dbReference>
<evidence type="ECO:0000313" key="4">
    <source>
        <dbReference type="Proteomes" id="UP001623592"/>
    </source>
</evidence>